<evidence type="ECO:0000256" key="1">
    <source>
        <dbReference type="SAM" id="Coils"/>
    </source>
</evidence>
<name>A0ABT9T3J4_9GAMM</name>
<evidence type="ECO:0000313" key="4">
    <source>
        <dbReference type="Proteomes" id="UP001237737"/>
    </source>
</evidence>
<dbReference type="RefSeq" id="WP_306850897.1">
    <property type="nucleotide sequence ID" value="NZ_JAUSSK010000004.1"/>
</dbReference>
<reference evidence="3 4" key="1">
    <citation type="submission" date="2023-07" db="EMBL/GenBank/DDBJ databases">
        <title>Sorghum-associated microbial communities from plants grown in Nebraska, USA.</title>
        <authorList>
            <person name="Schachtman D."/>
        </authorList>
    </citation>
    <scope>NUCLEOTIDE SEQUENCE [LARGE SCALE GENOMIC DNA]</scope>
    <source>
        <strain evidence="3 4">CC60</strain>
    </source>
</reference>
<protein>
    <recommendedName>
        <fullName evidence="5">Subunit length determinant protein</fullName>
    </recommendedName>
</protein>
<keyword evidence="2" id="KW-0472">Membrane</keyword>
<dbReference type="EMBL" id="JAUSSK010000004">
    <property type="protein sequence ID" value="MDQ0010797.1"/>
    <property type="molecule type" value="Genomic_DNA"/>
</dbReference>
<dbReference type="InterPro" id="IPR050445">
    <property type="entry name" value="Bact_polysacc_biosynth/exp"/>
</dbReference>
<evidence type="ECO:0008006" key="5">
    <source>
        <dbReference type="Google" id="ProtNLM"/>
    </source>
</evidence>
<keyword evidence="1" id="KW-0175">Coiled coil</keyword>
<evidence type="ECO:0000313" key="3">
    <source>
        <dbReference type="EMBL" id="MDQ0010797.1"/>
    </source>
</evidence>
<proteinExistence type="predicted"/>
<keyword evidence="2" id="KW-0812">Transmembrane</keyword>
<feature type="transmembrane region" description="Helical" evidence="2">
    <location>
        <begin position="242"/>
        <end position="262"/>
    </location>
</feature>
<dbReference type="PANTHER" id="PTHR32309">
    <property type="entry name" value="TYROSINE-PROTEIN KINASE"/>
    <property type="match status" value="1"/>
</dbReference>
<organism evidence="3 4">
    <name type="scientific">Luteibacter jiangsuensis</name>
    <dbReference type="NCBI Taxonomy" id="637577"/>
    <lineage>
        <taxon>Bacteria</taxon>
        <taxon>Pseudomonadati</taxon>
        <taxon>Pseudomonadota</taxon>
        <taxon>Gammaproteobacteria</taxon>
        <taxon>Lysobacterales</taxon>
        <taxon>Rhodanobacteraceae</taxon>
        <taxon>Luteibacter</taxon>
    </lineage>
</organism>
<keyword evidence="4" id="KW-1185">Reference proteome</keyword>
<keyword evidence="2" id="KW-1133">Transmembrane helix</keyword>
<dbReference type="PANTHER" id="PTHR32309:SF13">
    <property type="entry name" value="FERRIC ENTEROBACTIN TRANSPORT PROTEIN FEPE"/>
    <property type="match status" value="1"/>
</dbReference>
<evidence type="ECO:0000256" key="2">
    <source>
        <dbReference type="SAM" id="Phobius"/>
    </source>
</evidence>
<feature type="transmembrane region" description="Helical" evidence="2">
    <location>
        <begin position="20"/>
        <end position="38"/>
    </location>
</feature>
<dbReference type="Proteomes" id="UP001237737">
    <property type="component" value="Unassembled WGS sequence"/>
</dbReference>
<accession>A0ABT9T3J4</accession>
<gene>
    <name evidence="3" type="ORF">J2T07_003003</name>
</gene>
<feature type="coiled-coil region" evidence="1">
    <location>
        <begin position="152"/>
        <end position="215"/>
    </location>
</feature>
<sequence>MERADEIYLIDMWRIVVLEWRWFAGTAAIVLMLTFAYLHASRSQWEATTWIQLGQMGFAPAGQDPKIEPFQRTLERLETVAFQNDVLKSVGVPVDAPEARLYRRSLKLEPLPYANMIKIHVRAYSERDASQLASATVSVLQAIHERIGARPLELAHDRLMEVEGNLKQARMDQERLSREANSGKGDEARLASVLLASANDEVRALEQARSDLVARLAGNYTSATSMPWPIDAPEGRVFPNALLTWGMGVLAAAFLASLAAVARQALRRRHARGATTARTA</sequence>
<comment type="caution">
    <text evidence="3">The sequence shown here is derived from an EMBL/GenBank/DDBJ whole genome shotgun (WGS) entry which is preliminary data.</text>
</comment>